<evidence type="ECO:0000256" key="1">
    <source>
        <dbReference type="ARBA" id="ARBA00004651"/>
    </source>
</evidence>
<keyword evidence="2" id="KW-1003">Cell membrane</keyword>
<keyword evidence="4 6" id="KW-1133">Transmembrane helix</keyword>
<reference evidence="8 9" key="1">
    <citation type="submission" date="2021-01" db="EMBL/GenBank/DDBJ databases">
        <title>Azospirillum sp. YIM DDC1 draft genome.</title>
        <authorList>
            <person name="Wang Y.-X."/>
        </authorList>
    </citation>
    <scope>NUCLEOTIDE SEQUENCE [LARGE SCALE GENOMIC DNA]</scope>
    <source>
        <strain evidence="8 9">YIM DDC1</strain>
    </source>
</reference>
<feature type="transmembrane region" description="Helical" evidence="6">
    <location>
        <begin position="6"/>
        <end position="26"/>
    </location>
</feature>
<keyword evidence="3 6" id="KW-0812">Transmembrane</keyword>
<feature type="transmembrane region" description="Helical" evidence="6">
    <location>
        <begin position="217"/>
        <end position="240"/>
    </location>
</feature>
<comment type="caution">
    <text evidence="8">The sequence shown here is derived from an EMBL/GenBank/DDBJ whole genome shotgun (WGS) entry which is preliminary data.</text>
</comment>
<feature type="domain" description="PhoU" evidence="7">
    <location>
        <begin position="348"/>
        <end position="427"/>
    </location>
</feature>
<dbReference type="Pfam" id="PF01895">
    <property type="entry name" value="PhoU"/>
    <property type="match status" value="2"/>
</dbReference>
<feature type="transmembrane region" description="Helical" evidence="6">
    <location>
        <begin position="279"/>
        <end position="301"/>
    </location>
</feature>
<accession>A0ABS1HR07</accession>
<dbReference type="InterPro" id="IPR026022">
    <property type="entry name" value="PhoU_dom"/>
</dbReference>
<feature type="transmembrane region" description="Helical" evidence="6">
    <location>
        <begin position="112"/>
        <end position="130"/>
    </location>
</feature>
<dbReference type="Proteomes" id="UP000654452">
    <property type="component" value="Unassembled WGS sequence"/>
</dbReference>
<evidence type="ECO:0000313" key="9">
    <source>
        <dbReference type="Proteomes" id="UP000654452"/>
    </source>
</evidence>
<evidence type="ECO:0000259" key="7">
    <source>
        <dbReference type="Pfam" id="PF01895"/>
    </source>
</evidence>
<evidence type="ECO:0000256" key="2">
    <source>
        <dbReference type="ARBA" id="ARBA00022475"/>
    </source>
</evidence>
<name>A0ABS1HR07_9PROT</name>
<evidence type="ECO:0000256" key="6">
    <source>
        <dbReference type="SAM" id="Phobius"/>
    </source>
</evidence>
<keyword evidence="5 6" id="KW-0472">Membrane</keyword>
<dbReference type="SUPFAM" id="SSF109755">
    <property type="entry name" value="PhoU-like"/>
    <property type="match status" value="1"/>
</dbReference>
<dbReference type="InterPro" id="IPR038078">
    <property type="entry name" value="PhoU-like_sf"/>
</dbReference>
<evidence type="ECO:0000256" key="4">
    <source>
        <dbReference type="ARBA" id="ARBA00022989"/>
    </source>
</evidence>
<dbReference type="Gene3D" id="1.20.58.220">
    <property type="entry name" value="Phosphate transport system protein phou homolog 2, domain 2"/>
    <property type="match status" value="1"/>
</dbReference>
<dbReference type="InterPro" id="IPR003841">
    <property type="entry name" value="Na/Pi_transpt"/>
</dbReference>
<organism evidence="8 9">
    <name type="scientific">Azospirillum aestuarii</name>
    <dbReference type="NCBI Taxonomy" id="2802052"/>
    <lineage>
        <taxon>Bacteria</taxon>
        <taxon>Pseudomonadati</taxon>
        <taxon>Pseudomonadota</taxon>
        <taxon>Alphaproteobacteria</taxon>
        <taxon>Rhodospirillales</taxon>
        <taxon>Azospirillaceae</taxon>
        <taxon>Azospirillum</taxon>
    </lineage>
</organism>
<feature type="transmembrane region" description="Helical" evidence="6">
    <location>
        <begin position="252"/>
        <end position="273"/>
    </location>
</feature>
<dbReference type="PANTHER" id="PTHR10010:SF46">
    <property type="entry name" value="SODIUM-DEPENDENT PHOSPHATE TRANSPORT PROTEIN 2B"/>
    <property type="match status" value="1"/>
</dbReference>
<gene>
    <name evidence="8" type="ORF">JJL56_00150</name>
</gene>
<proteinExistence type="predicted"/>
<evidence type="ECO:0000256" key="5">
    <source>
        <dbReference type="ARBA" id="ARBA00023136"/>
    </source>
</evidence>
<keyword evidence="9" id="KW-1185">Reference proteome</keyword>
<dbReference type="NCBIfam" id="NF037997">
    <property type="entry name" value="Na_Pi_symport"/>
    <property type="match status" value="1"/>
</dbReference>
<dbReference type="PANTHER" id="PTHR10010">
    <property type="entry name" value="SOLUTE CARRIER FAMILY 34 SODIUM PHOSPHATE , MEMBER 2-RELATED"/>
    <property type="match status" value="1"/>
</dbReference>
<feature type="transmembrane region" description="Helical" evidence="6">
    <location>
        <begin position="181"/>
        <end position="205"/>
    </location>
</feature>
<dbReference type="Pfam" id="PF02690">
    <property type="entry name" value="Na_Pi_cotrans"/>
    <property type="match status" value="2"/>
</dbReference>
<sequence length="564" mass="59493">MTTAAVSPTLVLIDILGAVALLLWALRLVRTGVFRWGGAAVRRWVGYGTRNRLAAFLAGVAATIAVQSSTATALMTASMAGQGFMTTAMALAVMLGADVGTSLVARLLAVDLHWLSPSLLLIGGALHAAGGEHRGRRALARILVGIGLMLLALKLLGAATLPVRESALVQAMLEALGGEPLFALIVAAALTAAVHSSLATVMLAGSLAGAGVIGTETAVALVLGANLGGAVPAVLATSADGAAARRVPLGNLLVRVTGSLLALPLVPMAASFLAGMAPLTAVVTAHVAFNTALALLFLPLVTPLARLTEGLLPEPADVGEDAATPRHLDESALETPSVAIAGAVRETLRLGDLVEDMLCRSLTALRQNDERPIAEVSRADDRVDRLHTALKLYLAKLGRRHLDAEETRRVDDLMAFAINLEHIGDIIDKSLMELAAKRIRHHLHFAPEDFREVEELHRRTVENLRTALGILIGEDRRLARQLIAGKDAVRALERTAAARHLDRVRRGDAASIETSALVLDILRDLKRINAHVAAVALPILDQVGELRESRLKVVGLPRLESRDV</sequence>
<comment type="subcellular location">
    <subcellularLocation>
        <location evidence="1">Cell membrane</location>
        <topology evidence="1">Multi-pass membrane protein</topology>
    </subcellularLocation>
</comment>
<feature type="domain" description="PhoU" evidence="7">
    <location>
        <begin position="454"/>
        <end position="536"/>
    </location>
</feature>
<dbReference type="EMBL" id="JAEPIV010000001">
    <property type="protein sequence ID" value="MBK4717269.1"/>
    <property type="molecule type" value="Genomic_DNA"/>
</dbReference>
<protein>
    <submittedName>
        <fullName evidence="8">Na/Pi cotransporter family protein</fullName>
    </submittedName>
</protein>
<evidence type="ECO:0000256" key="3">
    <source>
        <dbReference type="ARBA" id="ARBA00022692"/>
    </source>
</evidence>
<feature type="transmembrane region" description="Helical" evidence="6">
    <location>
        <begin position="53"/>
        <end position="77"/>
    </location>
</feature>
<evidence type="ECO:0000313" key="8">
    <source>
        <dbReference type="EMBL" id="MBK4717269.1"/>
    </source>
</evidence>
<feature type="transmembrane region" description="Helical" evidence="6">
    <location>
        <begin position="142"/>
        <end position="161"/>
    </location>
</feature>